<dbReference type="Pfam" id="PF06268">
    <property type="entry name" value="Fascin"/>
    <property type="match status" value="1"/>
</dbReference>
<dbReference type="OMA" id="RYLCAED"/>
<dbReference type="InterPro" id="IPR008999">
    <property type="entry name" value="Actin-crosslinking"/>
</dbReference>
<reference evidence="5 6" key="1">
    <citation type="submission" date="2015-02" db="EMBL/GenBank/DDBJ databases">
        <authorList>
            <person name="Chooi Y.-H."/>
        </authorList>
    </citation>
    <scope>NUCLEOTIDE SEQUENCE [LARGE SCALE GENOMIC DNA]</scope>
    <source>
        <strain evidence="5">E3</strain>
    </source>
</reference>
<evidence type="ECO:0000256" key="1">
    <source>
        <dbReference type="ARBA" id="ARBA00004496"/>
    </source>
</evidence>
<dbReference type="Gene3D" id="2.80.10.50">
    <property type="match status" value="2"/>
</dbReference>
<evidence type="ECO:0000256" key="2">
    <source>
        <dbReference type="ARBA" id="ARBA00022490"/>
    </source>
</evidence>
<protein>
    <recommendedName>
        <fullName evidence="4">Fascin-like domain-containing protein</fullName>
    </recommendedName>
</protein>
<feature type="domain" description="Fascin-like" evidence="4">
    <location>
        <begin position="40"/>
        <end position="117"/>
    </location>
</feature>
<dbReference type="GO" id="GO:0030674">
    <property type="term" value="F:protein-macromolecule adaptor activity"/>
    <property type="evidence" value="ECO:0007669"/>
    <property type="project" value="InterPro"/>
</dbReference>
<dbReference type="AlphaFoldDB" id="A0A0G4IHK9"/>
<evidence type="ECO:0000313" key="5">
    <source>
        <dbReference type="EMBL" id="CEO94703.1"/>
    </source>
</evidence>
<proteinExistence type="predicted"/>
<dbReference type="CDD" id="cd00257">
    <property type="entry name" value="beta-trefoil_FSCN-like"/>
    <property type="match status" value="1"/>
</dbReference>
<dbReference type="EMBL" id="CDSF01000001">
    <property type="protein sequence ID" value="CEO94703.1"/>
    <property type="molecule type" value="Genomic_DNA"/>
</dbReference>
<organism evidence="5 6">
    <name type="scientific">Plasmodiophora brassicae</name>
    <name type="common">Clubroot disease agent</name>
    <dbReference type="NCBI Taxonomy" id="37360"/>
    <lineage>
        <taxon>Eukaryota</taxon>
        <taxon>Sar</taxon>
        <taxon>Rhizaria</taxon>
        <taxon>Endomyxa</taxon>
        <taxon>Phytomyxea</taxon>
        <taxon>Plasmodiophorida</taxon>
        <taxon>Plasmodiophoridae</taxon>
        <taxon>Plasmodiophora</taxon>
    </lineage>
</organism>
<comment type="subcellular location">
    <subcellularLocation>
        <location evidence="1">Cytoplasm</location>
    </subcellularLocation>
</comment>
<name>A0A0G4IHK9_PLABS</name>
<keyword evidence="3" id="KW-0009">Actin-binding</keyword>
<dbReference type="SUPFAM" id="SSF50405">
    <property type="entry name" value="Actin-crosslinking proteins"/>
    <property type="match status" value="2"/>
</dbReference>
<dbReference type="InterPro" id="IPR022768">
    <property type="entry name" value="Fascin-like_dom"/>
</dbReference>
<sequence>MQHAPAAPLSVYSWYDATAKFGLFGAHRVCVMDFLSQRRQPWKQVAFRTHYGRYLCAEDNGTYVADRSVAGPWEYFQVVDVDGDDVVALRNRHGLFVGVGRNGRLTSFEDAGVDAQWWLEDAYQHPGMHTLRSRRTSKFLCTASANEAPVVDRDAVGEWERLRLEVVPITVRTQDDKSIWPWEKYELVELTPGAGTDGGIVAFKTEGARYLGTDSNGKIDSMSTIVGLDQEWIMRPGPIEPLYTFQNERTKKFLSLPSRHDVLIANRDAPSVTETFTVQPAV</sequence>
<gene>
    <name evidence="5" type="ORF">PBRA_000489</name>
</gene>
<dbReference type="Proteomes" id="UP000039324">
    <property type="component" value="Unassembled WGS sequence"/>
</dbReference>
<evidence type="ECO:0000313" key="6">
    <source>
        <dbReference type="Proteomes" id="UP000039324"/>
    </source>
</evidence>
<accession>A0A0G4IHK9</accession>
<dbReference type="GO" id="GO:0005737">
    <property type="term" value="C:cytoplasm"/>
    <property type="evidence" value="ECO:0007669"/>
    <property type="project" value="UniProtKB-SubCell"/>
</dbReference>
<keyword evidence="6" id="KW-1185">Reference proteome</keyword>
<keyword evidence="2" id="KW-0963">Cytoplasm</keyword>
<evidence type="ECO:0000256" key="3">
    <source>
        <dbReference type="ARBA" id="ARBA00023203"/>
    </source>
</evidence>
<dbReference type="GO" id="GO:0051015">
    <property type="term" value="F:actin filament binding"/>
    <property type="evidence" value="ECO:0007669"/>
    <property type="project" value="InterPro"/>
</dbReference>
<evidence type="ECO:0000259" key="4">
    <source>
        <dbReference type="Pfam" id="PF06268"/>
    </source>
</evidence>